<proteinExistence type="predicted"/>
<dbReference type="InterPro" id="IPR006758">
    <property type="entry name" value="A32L"/>
</dbReference>
<dbReference type="Proteomes" id="UP001159427">
    <property type="component" value="Unassembled WGS sequence"/>
</dbReference>
<gene>
    <name evidence="1" type="ORF">PEVE_00044256</name>
</gene>
<evidence type="ECO:0000313" key="1">
    <source>
        <dbReference type="EMBL" id="CAH3018668.1"/>
    </source>
</evidence>
<evidence type="ECO:0000313" key="2">
    <source>
        <dbReference type="Proteomes" id="UP001159427"/>
    </source>
</evidence>
<sequence>MDIPNYDFNEDENTNFKQLYKYMPKSNFWMLICGNSGSGKTNLLFNILMKPLVYYDQIHLYGKNLEQEKYRHMIETMNDISSQAGYDIMHCNNDDIKPVNSLESDAQKIVIFDDFICDKNQKPLIDYFIQGRHKNCSVIYLSQSFYKTPKDIRLNCSHYIVYDFPSSNERNMISRELNVTKDQYIKATKQPYSFLSYESFSDSDQSSQDYSQS</sequence>
<accession>A0ABN8LN96</accession>
<protein>
    <submittedName>
        <fullName evidence="1">Uncharacterized protein</fullName>
    </submittedName>
</protein>
<dbReference type="EMBL" id="CALNXI010000093">
    <property type="protein sequence ID" value="CAH3018668.1"/>
    <property type="molecule type" value="Genomic_DNA"/>
</dbReference>
<comment type="caution">
    <text evidence="1">The sequence shown here is derived from an EMBL/GenBank/DDBJ whole genome shotgun (WGS) entry which is preliminary data.</text>
</comment>
<organism evidence="1 2">
    <name type="scientific">Porites evermanni</name>
    <dbReference type="NCBI Taxonomy" id="104178"/>
    <lineage>
        <taxon>Eukaryota</taxon>
        <taxon>Metazoa</taxon>
        <taxon>Cnidaria</taxon>
        <taxon>Anthozoa</taxon>
        <taxon>Hexacorallia</taxon>
        <taxon>Scleractinia</taxon>
        <taxon>Fungiina</taxon>
        <taxon>Poritidae</taxon>
        <taxon>Porites</taxon>
    </lineage>
</organism>
<reference evidence="1 2" key="1">
    <citation type="submission" date="2022-05" db="EMBL/GenBank/DDBJ databases">
        <authorList>
            <consortium name="Genoscope - CEA"/>
            <person name="William W."/>
        </authorList>
    </citation>
    <scope>NUCLEOTIDE SEQUENCE [LARGE SCALE GENOMIC DNA]</scope>
</reference>
<dbReference type="Gene3D" id="3.40.50.300">
    <property type="entry name" value="P-loop containing nucleotide triphosphate hydrolases"/>
    <property type="match status" value="1"/>
</dbReference>
<dbReference type="Pfam" id="PF04665">
    <property type="entry name" value="Pox_A32"/>
    <property type="match status" value="1"/>
</dbReference>
<keyword evidence="2" id="KW-1185">Reference proteome</keyword>
<dbReference type="InterPro" id="IPR027417">
    <property type="entry name" value="P-loop_NTPase"/>
</dbReference>
<name>A0ABN8LN96_9CNID</name>
<dbReference type="SUPFAM" id="SSF52540">
    <property type="entry name" value="P-loop containing nucleoside triphosphate hydrolases"/>
    <property type="match status" value="1"/>
</dbReference>